<name>A0A1B6E3H4_9HEMI</name>
<reference evidence="4" key="1">
    <citation type="submission" date="2015-12" db="EMBL/GenBank/DDBJ databases">
        <title>De novo transcriptome assembly of four potential Pierce s Disease insect vectors from Arizona vineyards.</title>
        <authorList>
            <person name="Tassone E.E."/>
        </authorList>
    </citation>
    <scope>NUCLEOTIDE SEQUENCE</scope>
</reference>
<gene>
    <name evidence="4" type="ORF">g.35674</name>
    <name evidence="3" type="ORF">g.35676</name>
</gene>
<proteinExistence type="predicted"/>
<dbReference type="Pfam" id="PF24768">
    <property type="entry name" value="ARM_ARMC5"/>
    <property type="match status" value="1"/>
</dbReference>
<dbReference type="GO" id="GO:0005829">
    <property type="term" value="C:cytosol"/>
    <property type="evidence" value="ECO:0007669"/>
    <property type="project" value="TreeGrafter"/>
</dbReference>
<feature type="domain" description="BTB" evidence="2">
    <location>
        <begin position="670"/>
        <end position="728"/>
    </location>
</feature>
<feature type="region of interest" description="Disordered" evidence="1">
    <location>
        <begin position="386"/>
        <end position="414"/>
    </location>
</feature>
<organism evidence="4">
    <name type="scientific">Clastoptera arizonana</name>
    <name type="common">Arizona spittle bug</name>
    <dbReference type="NCBI Taxonomy" id="38151"/>
    <lineage>
        <taxon>Eukaryota</taxon>
        <taxon>Metazoa</taxon>
        <taxon>Ecdysozoa</taxon>
        <taxon>Arthropoda</taxon>
        <taxon>Hexapoda</taxon>
        <taxon>Insecta</taxon>
        <taxon>Pterygota</taxon>
        <taxon>Neoptera</taxon>
        <taxon>Paraneoptera</taxon>
        <taxon>Hemiptera</taxon>
        <taxon>Auchenorrhyncha</taxon>
        <taxon>Cercopoidea</taxon>
        <taxon>Clastopteridae</taxon>
        <taxon>Clastoptera</taxon>
    </lineage>
</organism>
<dbReference type="EMBL" id="GEDC01004815">
    <property type="protein sequence ID" value="JAS32483.1"/>
    <property type="molecule type" value="Transcribed_RNA"/>
</dbReference>
<dbReference type="CDD" id="cd18186">
    <property type="entry name" value="BTB_POZ_ZBTB_KLHL-like"/>
    <property type="match status" value="1"/>
</dbReference>
<dbReference type="InterPro" id="IPR011333">
    <property type="entry name" value="SKP1/BTB/POZ_sf"/>
</dbReference>
<accession>A0A1B6E3H4</accession>
<dbReference type="SMART" id="SM00225">
    <property type="entry name" value="BTB"/>
    <property type="match status" value="1"/>
</dbReference>
<dbReference type="EMBL" id="GEDC01027362">
    <property type="protein sequence ID" value="JAS09936.1"/>
    <property type="molecule type" value="Transcribed_RNA"/>
</dbReference>
<evidence type="ECO:0000313" key="3">
    <source>
        <dbReference type="EMBL" id="JAS09936.1"/>
    </source>
</evidence>
<dbReference type="AlphaFoldDB" id="A0A1B6E3H4"/>
<dbReference type="PANTHER" id="PTHR23312">
    <property type="entry name" value="ARMC5 ARMADILLO REPEAT-CONTAINING -RELATED"/>
    <property type="match status" value="1"/>
</dbReference>
<dbReference type="InterPro" id="IPR055445">
    <property type="entry name" value="ARM_ARMC5"/>
</dbReference>
<dbReference type="SMART" id="SM00185">
    <property type="entry name" value="ARM"/>
    <property type="match status" value="4"/>
</dbReference>
<dbReference type="PANTHER" id="PTHR23312:SF8">
    <property type="entry name" value="ARMADILLO REPEAT-CONTAINING PROTEIN 5"/>
    <property type="match status" value="1"/>
</dbReference>
<dbReference type="Gene3D" id="1.25.10.10">
    <property type="entry name" value="Leucine-rich Repeat Variant"/>
    <property type="match status" value="1"/>
</dbReference>
<dbReference type="PROSITE" id="PS50097">
    <property type="entry name" value="BTB"/>
    <property type="match status" value="1"/>
</dbReference>
<dbReference type="InterPro" id="IPR011989">
    <property type="entry name" value="ARM-like"/>
</dbReference>
<dbReference type="SUPFAM" id="SSF54695">
    <property type="entry name" value="POZ domain"/>
    <property type="match status" value="1"/>
</dbReference>
<evidence type="ECO:0000256" key="1">
    <source>
        <dbReference type="SAM" id="MobiDB-lite"/>
    </source>
</evidence>
<dbReference type="InterPro" id="IPR016024">
    <property type="entry name" value="ARM-type_fold"/>
</dbReference>
<protein>
    <recommendedName>
        <fullName evidence="2">BTB domain-containing protein</fullName>
    </recommendedName>
</protein>
<dbReference type="GO" id="GO:0009653">
    <property type="term" value="P:anatomical structure morphogenesis"/>
    <property type="evidence" value="ECO:0007669"/>
    <property type="project" value="TreeGrafter"/>
</dbReference>
<dbReference type="Pfam" id="PF00651">
    <property type="entry name" value="BTB"/>
    <property type="match status" value="1"/>
</dbReference>
<sequence>MTKSICSAKLDLGISNLISQLNCRPTSNVNIFKILVKIREDVIKDSDGITELREKGGIKCLIKLLTKPNEKILNVVLSILANCCLNEKFRNEAFNQGLINPLINILQNINENNIQSRICRLIGNMGQSHKIAIKFHDVGMVTLLINVLISSNSPSTHQMAIRALRLLWDIKKDYNDSMIKEKVVEMVANHLNSEDTDVLKATLRALAVFTRNCSPAVSLQINSIGYEKLVSKMLEPYAIDCVYNLCHVTIARIELIKASLVEAIVSKLSSDMDNDSLITNLCLLCRESTGRKHLTNTPNGFSIIIQILRKISSPDQQIKIISALNNFLFDESSLRSFAKEGLVAALIVKFTDYIAKNGVIHNEEKLIISNDESGTIVGNVSPCSSGFSPKHCQSNKKDDWSPPCDDGSYSPTESLPPEYDSDECYYSPTCITDEEMEKSPKQADDDNVEPMKKKECLLNGSKFTDYVHEDAVILELLSCLAYMQDPVGAIADMSTLNTLIDYLILFRYPNLKAKKILCSIARNKNYFKKLLDGNLVLKIHEKMCRPIHSYECDQCDRIANQGIEILSQISQLAETGLGEGEMKYRYLKCSNETKKMISLTIPHVIKDRTLLKKLLVEYKGLNYLIAALEENLDSAVPGLNALFVTLNIRNPQISISVCQNCDVRSLRRESTLVFLLDDGSTVSANKTSLCNLSPYFEAMFRGGFKESEQTSIRLCDISAECLTSFLRIADTYCECILPKDVNTLLELVVATDRFLVSDMAAKILSIIMNYNLNYKTAHIIFNWAVENGFKLDCTADVAINVIKFILYAEMCPKKRVEGMSLVLESKYSTVFVNDMVELLEAELSRRPFNRPVKSPHVNVLLK</sequence>
<dbReference type="InterPro" id="IPR000210">
    <property type="entry name" value="BTB/POZ_dom"/>
</dbReference>
<evidence type="ECO:0000313" key="4">
    <source>
        <dbReference type="EMBL" id="JAS32483.1"/>
    </source>
</evidence>
<dbReference type="Gene3D" id="3.30.710.10">
    <property type="entry name" value="Potassium Channel Kv1.1, Chain A"/>
    <property type="match status" value="1"/>
</dbReference>
<dbReference type="InterPro" id="IPR000225">
    <property type="entry name" value="Armadillo"/>
</dbReference>
<dbReference type="SUPFAM" id="SSF48371">
    <property type="entry name" value="ARM repeat"/>
    <property type="match status" value="1"/>
</dbReference>
<evidence type="ECO:0000259" key="2">
    <source>
        <dbReference type="PROSITE" id="PS50097"/>
    </source>
</evidence>